<keyword evidence="1" id="KW-0862">Zinc</keyword>
<feature type="domain" description="C2H2-type" evidence="3">
    <location>
        <begin position="88"/>
        <end position="117"/>
    </location>
</feature>
<dbReference type="PROSITE" id="PS00028">
    <property type="entry name" value="ZINC_FINGER_C2H2_1"/>
    <property type="match status" value="1"/>
</dbReference>
<accession>A0A7R7XN22</accession>
<dbReference type="KEGG" id="apuu:APUU_40068S"/>
<evidence type="ECO:0000313" key="5">
    <source>
        <dbReference type="Proteomes" id="UP000654913"/>
    </source>
</evidence>
<keyword evidence="5" id="KW-1185">Reference proteome</keyword>
<dbReference type="SUPFAM" id="SSF57667">
    <property type="entry name" value="beta-beta-alpha zinc fingers"/>
    <property type="match status" value="1"/>
</dbReference>
<dbReference type="AlphaFoldDB" id="A0A7R7XN22"/>
<dbReference type="OrthoDB" id="2687452at2759"/>
<dbReference type="GeneID" id="64973629"/>
<feature type="region of interest" description="Disordered" evidence="2">
    <location>
        <begin position="101"/>
        <end position="124"/>
    </location>
</feature>
<sequence>MANGPPTRSSYDMATLADWGSALSPSCPNDGEAADESIFFPVPSIVDSAHQPPIFECKWLGCRSSACFRREADLIRHLKTIHIAPNAYPCPEPNCGVAFGRKDHLKAHEKTHQKPSHNNRRRRK</sequence>
<dbReference type="GO" id="GO:0008270">
    <property type="term" value="F:zinc ion binding"/>
    <property type="evidence" value="ECO:0007669"/>
    <property type="project" value="UniProtKB-KW"/>
</dbReference>
<dbReference type="Gene3D" id="3.30.160.60">
    <property type="entry name" value="Classic Zinc Finger"/>
    <property type="match status" value="2"/>
</dbReference>
<evidence type="ECO:0000313" key="4">
    <source>
        <dbReference type="EMBL" id="BCS23624.1"/>
    </source>
</evidence>
<dbReference type="Proteomes" id="UP000654913">
    <property type="component" value="Chromosome 4"/>
</dbReference>
<gene>
    <name evidence="4" type="ORF">APUU_40068S</name>
</gene>
<dbReference type="RefSeq" id="XP_041555818.1">
    <property type="nucleotide sequence ID" value="XM_041703099.1"/>
</dbReference>
<dbReference type="PROSITE" id="PS50157">
    <property type="entry name" value="ZINC_FINGER_C2H2_2"/>
    <property type="match status" value="1"/>
</dbReference>
<name>A0A7R7XN22_9EURO</name>
<feature type="compositionally biased region" description="Basic and acidic residues" evidence="2">
    <location>
        <begin position="101"/>
        <end position="112"/>
    </location>
</feature>
<keyword evidence="1" id="KW-0479">Metal-binding</keyword>
<protein>
    <recommendedName>
        <fullName evidence="3">C2H2-type domain-containing protein</fullName>
    </recommendedName>
</protein>
<organism evidence="4 5">
    <name type="scientific">Aspergillus puulaauensis</name>
    <dbReference type="NCBI Taxonomy" id="1220207"/>
    <lineage>
        <taxon>Eukaryota</taxon>
        <taxon>Fungi</taxon>
        <taxon>Dikarya</taxon>
        <taxon>Ascomycota</taxon>
        <taxon>Pezizomycotina</taxon>
        <taxon>Eurotiomycetes</taxon>
        <taxon>Eurotiomycetidae</taxon>
        <taxon>Eurotiales</taxon>
        <taxon>Aspergillaceae</taxon>
        <taxon>Aspergillus</taxon>
    </lineage>
</organism>
<feature type="compositionally biased region" description="Basic residues" evidence="2">
    <location>
        <begin position="113"/>
        <end position="124"/>
    </location>
</feature>
<dbReference type="EMBL" id="AP024446">
    <property type="protein sequence ID" value="BCS23624.1"/>
    <property type="molecule type" value="Genomic_DNA"/>
</dbReference>
<evidence type="ECO:0000256" key="2">
    <source>
        <dbReference type="SAM" id="MobiDB-lite"/>
    </source>
</evidence>
<reference evidence="4" key="2">
    <citation type="submission" date="2021-02" db="EMBL/GenBank/DDBJ databases">
        <title>Aspergillus puulaauensis MK2 genome sequence.</title>
        <authorList>
            <person name="Futagami T."/>
            <person name="Mori K."/>
            <person name="Kadooka C."/>
            <person name="Tanaka T."/>
        </authorList>
    </citation>
    <scope>NUCLEOTIDE SEQUENCE</scope>
    <source>
        <strain evidence="4">MK2</strain>
    </source>
</reference>
<dbReference type="Pfam" id="PF00096">
    <property type="entry name" value="zf-C2H2"/>
    <property type="match status" value="1"/>
</dbReference>
<evidence type="ECO:0000259" key="3">
    <source>
        <dbReference type="PROSITE" id="PS50157"/>
    </source>
</evidence>
<proteinExistence type="predicted"/>
<reference evidence="4" key="1">
    <citation type="submission" date="2021-01" db="EMBL/GenBank/DDBJ databases">
        <authorList>
            <consortium name="Aspergillus puulaauensis MK2 genome sequencing consortium"/>
            <person name="Kazuki M."/>
            <person name="Futagami T."/>
        </authorList>
    </citation>
    <scope>NUCLEOTIDE SEQUENCE</scope>
    <source>
        <strain evidence="4">MK2</strain>
    </source>
</reference>
<dbReference type="InterPro" id="IPR036236">
    <property type="entry name" value="Znf_C2H2_sf"/>
</dbReference>
<dbReference type="SMART" id="SM00355">
    <property type="entry name" value="ZnF_C2H2"/>
    <property type="match status" value="2"/>
</dbReference>
<evidence type="ECO:0000256" key="1">
    <source>
        <dbReference type="PROSITE-ProRule" id="PRU00042"/>
    </source>
</evidence>
<keyword evidence="1" id="KW-0863">Zinc-finger</keyword>
<dbReference type="InterPro" id="IPR013087">
    <property type="entry name" value="Znf_C2H2_type"/>
</dbReference>